<keyword evidence="9" id="KW-0285">Flavoprotein</keyword>
<dbReference type="RefSeq" id="XP_046589142.1">
    <property type="nucleotide sequence ID" value="XM_046733186.1"/>
</dbReference>
<comment type="cofactor">
    <cofactor evidence="1 9">
        <name>FAD</name>
        <dbReference type="ChEBI" id="CHEBI:57692"/>
    </cofactor>
</comment>
<dbReference type="InterPro" id="IPR050703">
    <property type="entry name" value="Flavin_MAO"/>
</dbReference>
<dbReference type="InterPro" id="IPR036188">
    <property type="entry name" value="FAD/NAD-bd_sf"/>
</dbReference>
<dbReference type="Pfam" id="PF01593">
    <property type="entry name" value="Amino_oxidase"/>
    <property type="match status" value="1"/>
</dbReference>
<organism evidence="11 12">
    <name type="scientific">Neodiprion lecontei</name>
    <name type="common">Redheaded pine sawfly</name>
    <dbReference type="NCBI Taxonomy" id="441921"/>
    <lineage>
        <taxon>Eukaryota</taxon>
        <taxon>Metazoa</taxon>
        <taxon>Ecdysozoa</taxon>
        <taxon>Arthropoda</taxon>
        <taxon>Hexapoda</taxon>
        <taxon>Insecta</taxon>
        <taxon>Pterygota</taxon>
        <taxon>Neoptera</taxon>
        <taxon>Endopterygota</taxon>
        <taxon>Hymenoptera</taxon>
        <taxon>Tenthredinoidea</taxon>
        <taxon>Diprionidae</taxon>
        <taxon>Diprioninae</taxon>
        <taxon>Neodiprion</taxon>
    </lineage>
</organism>
<dbReference type="EC" id="1.4.3.-" evidence="9"/>
<keyword evidence="9" id="KW-0274">FAD</keyword>
<reference evidence="12" key="1">
    <citation type="submission" date="2025-08" db="UniProtKB">
        <authorList>
            <consortium name="RefSeq"/>
        </authorList>
    </citation>
    <scope>IDENTIFICATION</scope>
    <source>
        <tissue evidence="12">Thorax and Abdomen</tissue>
    </source>
</reference>
<dbReference type="PANTHER" id="PTHR43563">
    <property type="entry name" value="AMINE OXIDASE"/>
    <property type="match status" value="1"/>
</dbReference>
<dbReference type="PRINTS" id="PR00757">
    <property type="entry name" value="AMINEOXDASEF"/>
</dbReference>
<keyword evidence="9" id="KW-0472">Membrane</keyword>
<dbReference type="SUPFAM" id="SSF51905">
    <property type="entry name" value="FAD/NAD(P)-binding domain"/>
    <property type="match status" value="1"/>
</dbReference>
<keyword evidence="11" id="KW-1185">Reference proteome</keyword>
<comment type="similarity">
    <text evidence="3 9">Belongs to the flavin monoamine oxidase family.</text>
</comment>
<keyword evidence="9" id="KW-0812">Transmembrane</keyword>
<feature type="domain" description="Amine oxidase" evidence="10">
    <location>
        <begin position="32"/>
        <end position="471"/>
    </location>
</feature>
<dbReference type="Proteomes" id="UP000829291">
    <property type="component" value="Chromosome 2"/>
</dbReference>
<protein>
    <recommendedName>
        <fullName evidence="9">Amine oxidase</fullName>
        <ecNumber evidence="9">1.4.3.-</ecNumber>
    </recommendedName>
</protein>
<comment type="catalytic activity">
    <reaction evidence="6">
        <text>a secondary aliphatic amine + O2 + H2O = a primary amine + an aldehyde + H2O2</text>
        <dbReference type="Rhea" id="RHEA:26414"/>
        <dbReference type="ChEBI" id="CHEBI:15377"/>
        <dbReference type="ChEBI" id="CHEBI:15379"/>
        <dbReference type="ChEBI" id="CHEBI:16240"/>
        <dbReference type="ChEBI" id="CHEBI:17478"/>
        <dbReference type="ChEBI" id="CHEBI:58855"/>
        <dbReference type="ChEBI" id="CHEBI:65296"/>
        <dbReference type="EC" id="1.4.3.4"/>
    </reaction>
</comment>
<comment type="function">
    <text evidence="5">Catalyzes the oxidative deamination of primary and some secondary amines such as neurotransmitters, and exogenous amines including the tertiary amine, neurotoxin 1-methyl-4-phenyl-1,2,3,6-tetrahydropyridine (MPTP), with concomitant reduction of oxygen to hydrogen peroxide and participates in the metabolism of neuroactive and vasoactive amines in the central nervous system and peripheral tissues. Preferentially degrades benzylamine and phenylethylamine.</text>
</comment>
<sequence>MTIRTTSLYQNDPACPKPDDFDYNVIIVGSGITGLSAAHKIAEKNCGISVLVLEGSDKIGGRLAVSGVTKGFFIDNRQRHINRLIRKLGLTSEYRKPSGNEDRIYYSRIGPIVVRREKITDEIDDFVNRLDQTFQSSDLKICADYPEAKKLARMSFDAFIDDCITGSEARELMKAIVFSICGLEAASVSTLWFIAMAIGAGGLKRRIKFALGSDWRKFIPGGAEEILKGLRRMAVHDEGTKIQTNSLVKLIEFNDVSAYVSILNGEQYKCEYVIVAVPPPASSKIRILPANEEVLKNQISHEPGRATFFVAKYDEAWWLRSNYSGDILGSIENPSELRIVYEATCPPDLLPAFLAGFLKRSADEKTTHPLEALRNCWTRTVWGADGSALSYSTMLKHYAESKWSEEEEDSGMNRGGQPMSAMKPCHVKYHLNPMLTPHKRVYWACSEYARFWPGTMDGGVESGEYSACSILYQVRPQSLNSEELRFVTPKTAPVAARKTDLPLDLVALHFVTTGIVTAILIIYCKPVK</sequence>
<dbReference type="PANTHER" id="PTHR43563:SF1">
    <property type="entry name" value="AMINE OXIDASE [FLAVIN-CONTAINING] B"/>
    <property type="match status" value="1"/>
</dbReference>
<comment type="catalytic activity">
    <reaction evidence="8">
        <text>N-acetylputrescine + O2 + H2O = 4-acetamidobutanal + H2O2 + NH4(+)</text>
        <dbReference type="Rhea" id="RHEA:70283"/>
        <dbReference type="ChEBI" id="CHEBI:7386"/>
        <dbReference type="ChEBI" id="CHEBI:15377"/>
        <dbReference type="ChEBI" id="CHEBI:15379"/>
        <dbReference type="ChEBI" id="CHEBI:16240"/>
        <dbReference type="ChEBI" id="CHEBI:28938"/>
        <dbReference type="ChEBI" id="CHEBI:58263"/>
    </reaction>
    <physiologicalReaction direction="left-to-right" evidence="8">
        <dbReference type="Rhea" id="RHEA:70284"/>
    </physiologicalReaction>
</comment>
<evidence type="ECO:0000256" key="5">
    <source>
        <dbReference type="ARBA" id="ARBA00045409"/>
    </source>
</evidence>
<dbReference type="InterPro" id="IPR001613">
    <property type="entry name" value="Flavin_amine_oxidase"/>
</dbReference>
<gene>
    <name evidence="12" type="primary">LOC124293170</name>
</gene>
<dbReference type="InterPro" id="IPR002937">
    <property type="entry name" value="Amino_oxidase"/>
</dbReference>
<evidence type="ECO:0000313" key="11">
    <source>
        <dbReference type="Proteomes" id="UP000829291"/>
    </source>
</evidence>
<dbReference type="GeneID" id="124293170"/>
<comment type="catalytic activity">
    <reaction evidence="7">
        <text>benzylamine + O2 + H2O = benzaldehyde + H2O2 + NH4(+)</text>
        <dbReference type="Rhea" id="RHEA:59424"/>
        <dbReference type="ChEBI" id="CHEBI:15377"/>
        <dbReference type="ChEBI" id="CHEBI:15379"/>
        <dbReference type="ChEBI" id="CHEBI:16240"/>
        <dbReference type="ChEBI" id="CHEBI:17169"/>
        <dbReference type="ChEBI" id="CHEBI:28938"/>
        <dbReference type="ChEBI" id="CHEBI:225238"/>
    </reaction>
    <physiologicalReaction direction="left-to-right" evidence="7">
        <dbReference type="Rhea" id="RHEA:59425"/>
    </physiologicalReaction>
</comment>
<evidence type="ECO:0000256" key="2">
    <source>
        <dbReference type="ARBA" id="ARBA00004362"/>
    </source>
</evidence>
<accession>A0ABM3FM98</accession>
<name>A0ABM3FM98_NEOLC</name>
<dbReference type="Gene3D" id="3.50.50.60">
    <property type="entry name" value="FAD/NAD(P)-binding domain"/>
    <property type="match status" value="1"/>
</dbReference>
<evidence type="ECO:0000256" key="3">
    <source>
        <dbReference type="ARBA" id="ARBA00005995"/>
    </source>
</evidence>
<evidence type="ECO:0000256" key="6">
    <source>
        <dbReference type="ARBA" id="ARBA00048448"/>
    </source>
</evidence>
<evidence type="ECO:0000259" key="10">
    <source>
        <dbReference type="Pfam" id="PF01593"/>
    </source>
</evidence>
<keyword evidence="4 9" id="KW-0560">Oxidoreductase</keyword>
<evidence type="ECO:0000256" key="8">
    <source>
        <dbReference type="ARBA" id="ARBA00049430"/>
    </source>
</evidence>
<proteinExistence type="inferred from homology"/>
<evidence type="ECO:0000313" key="12">
    <source>
        <dbReference type="RefSeq" id="XP_046589142.1"/>
    </source>
</evidence>
<comment type="subcellular location">
    <subcellularLocation>
        <location evidence="2">Mitochondrion outer membrane</location>
        <topology evidence="2">Single-pass type IV membrane protein</topology>
        <orientation evidence="2">Cytoplasmic side</orientation>
    </subcellularLocation>
</comment>
<keyword evidence="9" id="KW-1133">Transmembrane helix</keyword>
<evidence type="ECO:0000256" key="1">
    <source>
        <dbReference type="ARBA" id="ARBA00001974"/>
    </source>
</evidence>
<evidence type="ECO:0000256" key="4">
    <source>
        <dbReference type="ARBA" id="ARBA00023002"/>
    </source>
</evidence>
<evidence type="ECO:0000256" key="9">
    <source>
        <dbReference type="RuleBase" id="RU362067"/>
    </source>
</evidence>
<feature type="transmembrane region" description="Helical" evidence="9">
    <location>
        <begin position="505"/>
        <end position="524"/>
    </location>
</feature>
<evidence type="ECO:0000256" key="7">
    <source>
        <dbReference type="ARBA" id="ARBA00049354"/>
    </source>
</evidence>